<dbReference type="InterPro" id="IPR006450">
    <property type="entry name" value="Phage_HK97_gp6-like"/>
</dbReference>
<dbReference type="CDD" id="cd08054">
    <property type="entry name" value="gp6"/>
    <property type="match status" value="1"/>
</dbReference>
<dbReference type="Proteomes" id="UP000199379">
    <property type="component" value="Unassembled WGS sequence"/>
</dbReference>
<dbReference type="InterPro" id="IPR021146">
    <property type="entry name" value="Phage_gp6-like_head-tail"/>
</dbReference>
<dbReference type="Gene3D" id="1.10.3230.30">
    <property type="entry name" value="Phage gp6-like head-tail connector protein"/>
    <property type="match status" value="1"/>
</dbReference>
<evidence type="ECO:0000313" key="2">
    <source>
        <dbReference type="Proteomes" id="UP000199379"/>
    </source>
</evidence>
<gene>
    <name evidence="1" type="ORF">SAMN05444007_103394</name>
</gene>
<sequence length="101" mass="11011">MLTLDEAKVHLRVDGSDEDSYIEGLVAVASEYVQGMVTPAAADGAEPVVPAVNETQRHAARLLVGHWYENREAVAQGTIVPKVPFAVEMLLTFNRPAESFF</sequence>
<dbReference type="Pfam" id="PF05135">
    <property type="entry name" value="Phage_connect_1"/>
    <property type="match status" value="1"/>
</dbReference>
<reference evidence="1 2" key="1">
    <citation type="submission" date="2016-10" db="EMBL/GenBank/DDBJ databases">
        <authorList>
            <person name="de Groot N.N."/>
        </authorList>
    </citation>
    <scope>NUCLEOTIDE SEQUENCE [LARGE SCALE GENOMIC DNA]</scope>
    <source>
        <strain evidence="1 2">DSM 29340</strain>
    </source>
</reference>
<name>A0A1H6WDF5_9RHOB</name>
<dbReference type="NCBIfam" id="TIGR01560">
    <property type="entry name" value="put_DNA_pack"/>
    <property type="match status" value="1"/>
</dbReference>
<keyword evidence="2" id="KW-1185">Reference proteome</keyword>
<dbReference type="AlphaFoldDB" id="A0A1H6WDF5"/>
<dbReference type="EMBL" id="FNYD01000003">
    <property type="protein sequence ID" value="SEJ13264.1"/>
    <property type="molecule type" value="Genomic_DNA"/>
</dbReference>
<accession>A0A1H6WDF5</accession>
<dbReference type="RefSeq" id="WP_092364097.1">
    <property type="nucleotide sequence ID" value="NZ_BMGV01000003.1"/>
</dbReference>
<proteinExistence type="predicted"/>
<dbReference type="STRING" id="1227549.SAMN05444007_103394"/>
<dbReference type="OrthoDB" id="7307102at2"/>
<evidence type="ECO:0000313" key="1">
    <source>
        <dbReference type="EMBL" id="SEJ13264.1"/>
    </source>
</evidence>
<protein>
    <submittedName>
        <fullName evidence="1">Uncharacterized phage protein (Possible DNA packaging)</fullName>
    </submittedName>
</protein>
<organism evidence="1 2">
    <name type="scientific">Cribrihabitans marinus</name>
    <dbReference type="NCBI Taxonomy" id="1227549"/>
    <lineage>
        <taxon>Bacteria</taxon>
        <taxon>Pseudomonadati</taxon>
        <taxon>Pseudomonadota</taxon>
        <taxon>Alphaproteobacteria</taxon>
        <taxon>Rhodobacterales</taxon>
        <taxon>Paracoccaceae</taxon>
        <taxon>Cribrihabitans</taxon>
    </lineage>
</organism>